<comment type="caution">
    <text evidence="4">The sequence shown here is derived from an EMBL/GenBank/DDBJ whole genome shotgun (WGS) entry which is preliminary data.</text>
</comment>
<keyword evidence="5" id="KW-1185">Reference proteome</keyword>
<evidence type="ECO:0000313" key="5">
    <source>
        <dbReference type="Proteomes" id="UP001139887"/>
    </source>
</evidence>
<feature type="transmembrane region" description="Helical" evidence="2">
    <location>
        <begin position="90"/>
        <end position="111"/>
    </location>
</feature>
<feature type="transmembrane region" description="Helical" evidence="2">
    <location>
        <begin position="233"/>
        <end position="255"/>
    </location>
</feature>
<keyword evidence="2" id="KW-0472">Membrane</keyword>
<sequence length="390" mass="41938">MLSTVVASTLLGSALVAGAQDAAADNMASLLPSLIDISAKPMLPVAGLDTSFTGNIHADIKHADEIAEIYCPELNCSSYRDWLTHPPKAAASWVLGAISLIIGLISCRFYIKTKGNKRDYSFSLPPAGAAMFLLCISLFLRASLTLSTGNKLSMHVASLAFNYFTGLTLCGATHVSILRLKTLFQPPTTTEKAVNASVRGLFNWCPLVLFIVGLVYSFNLNNTNSAASGMHCIQAALVMIICIILAVNVYTCWRIKAVVRSVPKKSIFSAVVFTLLLLLWATFMLARSFVSLHNVARTSDALYGMLNYGVFIVCGIVARVFGHPLETPDSVPVNASLTATSPCPGQQSQIESSTDSEEVKRSNSSSDSSIQEYELAAQPRDAVNDAEKRV</sequence>
<evidence type="ECO:0000256" key="1">
    <source>
        <dbReference type="SAM" id="MobiDB-lite"/>
    </source>
</evidence>
<name>A0A9W8LYA4_9FUNG</name>
<feature type="transmembrane region" description="Helical" evidence="2">
    <location>
        <begin position="267"/>
        <end position="289"/>
    </location>
</feature>
<dbReference type="Proteomes" id="UP001139887">
    <property type="component" value="Unassembled WGS sequence"/>
</dbReference>
<keyword evidence="2" id="KW-0812">Transmembrane</keyword>
<accession>A0A9W8LYA4</accession>
<feature type="signal peptide" evidence="3">
    <location>
        <begin position="1"/>
        <end position="24"/>
    </location>
</feature>
<dbReference type="AlphaFoldDB" id="A0A9W8LYA4"/>
<evidence type="ECO:0000313" key="4">
    <source>
        <dbReference type="EMBL" id="KAJ2847720.1"/>
    </source>
</evidence>
<feature type="compositionally biased region" description="Polar residues" evidence="1">
    <location>
        <begin position="362"/>
        <end position="371"/>
    </location>
</feature>
<protein>
    <submittedName>
        <fullName evidence="4">Uncharacterized protein</fullName>
    </submittedName>
</protein>
<dbReference type="EMBL" id="JANBUW010000272">
    <property type="protein sequence ID" value="KAJ2847720.1"/>
    <property type="molecule type" value="Genomic_DNA"/>
</dbReference>
<gene>
    <name evidence="4" type="ORF">IWW36_003706</name>
</gene>
<feature type="transmembrane region" description="Helical" evidence="2">
    <location>
        <begin position="201"/>
        <end position="221"/>
    </location>
</feature>
<reference evidence="4" key="1">
    <citation type="submission" date="2022-07" db="EMBL/GenBank/DDBJ databases">
        <title>Phylogenomic reconstructions and comparative analyses of Kickxellomycotina fungi.</title>
        <authorList>
            <person name="Reynolds N.K."/>
            <person name="Stajich J.E."/>
            <person name="Barry K."/>
            <person name="Grigoriev I.V."/>
            <person name="Crous P."/>
            <person name="Smith M.E."/>
        </authorList>
    </citation>
    <scope>NUCLEOTIDE SEQUENCE</scope>
    <source>
        <strain evidence="4">NRRL 1566</strain>
    </source>
</reference>
<feature type="transmembrane region" description="Helical" evidence="2">
    <location>
        <begin position="160"/>
        <end position="180"/>
    </location>
</feature>
<dbReference type="OrthoDB" id="5541482at2759"/>
<feature type="chain" id="PRO_5040839358" evidence="3">
    <location>
        <begin position="25"/>
        <end position="390"/>
    </location>
</feature>
<feature type="compositionally biased region" description="Polar residues" evidence="1">
    <location>
        <begin position="340"/>
        <end position="353"/>
    </location>
</feature>
<evidence type="ECO:0000256" key="3">
    <source>
        <dbReference type="SAM" id="SignalP"/>
    </source>
</evidence>
<feature type="transmembrane region" description="Helical" evidence="2">
    <location>
        <begin position="123"/>
        <end position="140"/>
    </location>
</feature>
<keyword evidence="2" id="KW-1133">Transmembrane helix</keyword>
<proteinExistence type="predicted"/>
<feature type="region of interest" description="Disordered" evidence="1">
    <location>
        <begin position="340"/>
        <end position="390"/>
    </location>
</feature>
<keyword evidence="3" id="KW-0732">Signal</keyword>
<feature type="transmembrane region" description="Helical" evidence="2">
    <location>
        <begin position="301"/>
        <end position="321"/>
    </location>
</feature>
<organism evidence="4 5">
    <name type="scientific">Coemansia brasiliensis</name>
    <dbReference type="NCBI Taxonomy" id="2650707"/>
    <lineage>
        <taxon>Eukaryota</taxon>
        <taxon>Fungi</taxon>
        <taxon>Fungi incertae sedis</taxon>
        <taxon>Zoopagomycota</taxon>
        <taxon>Kickxellomycotina</taxon>
        <taxon>Kickxellomycetes</taxon>
        <taxon>Kickxellales</taxon>
        <taxon>Kickxellaceae</taxon>
        <taxon>Coemansia</taxon>
    </lineage>
</organism>
<evidence type="ECO:0000256" key="2">
    <source>
        <dbReference type="SAM" id="Phobius"/>
    </source>
</evidence>